<dbReference type="Pfam" id="PF19436">
    <property type="entry name" value="ACS_CODH_B_C"/>
    <property type="match status" value="1"/>
</dbReference>
<evidence type="ECO:0000256" key="5">
    <source>
        <dbReference type="ARBA" id="ARBA00023004"/>
    </source>
</evidence>
<keyword evidence="3" id="KW-0808">Transferase</keyword>
<dbReference type="EC" id="2.3.1.169" evidence="1"/>
<gene>
    <name evidence="9" type="primary">cdhC</name>
    <name evidence="9" type="ORF">ENS29_07200</name>
</gene>
<keyword evidence="5" id="KW-0408">Iron</keyword>
<evidence type="ECO:0000256" key="1">
    <source>
        <dbReference type="ARBA" id="ARBA00012244"/>
    </source>
</evidence>
<dbReference type="InterPro" id="IPR041350">
    <property type="entry name" value="CODH_A_N"/>
</dbReference>
<evidence type="ECO:0000259" key="7">
    <source>
        <dbReference type="Pfam" id="PF18537"/>
    </source>
</evidence>
<dbReference type="SUPFAM" id="SSF56821">
    <property type="entry name" value="Prismane protein-like"/>
    <property type="match status" value="1"/>
</dbReference>
<evidence type="ECO:0000256" key="3">
    <source>
        <dbReference type="ARBA" id="ARBA00022679"/>
    </source>
</evidence>
<dbReference type="NCBIfam" id="NF003379">
    <property type="entry name" value="PRK04456.1"/>
    <property type="match status" value="1"/>
</dbReference>
<comment type="caution">
    <text evidence="9">The sequence shown here is derived from an EMBL/GenBank/DDBJ whole genome shotgun (WGS) entry which is preliminary data.</text>
</comment>
<protein>
    <recommendedName>
        <fullName evidence="1">CO-methylating acetyl-CoA synthase</fullName>
        <ecNumber evidence="1">2.3.1.169</ecNumber>
    </recommendedName>
</protein>
<dbReference type="InterPro" id="IPR011254">
    <property type="entry name" value="Prismane-like_sf"/>
</dbReference>
<dbReference type="NCBIfam" id="TIGR00316">
    <property type="entry name" value="cdhC"/>
    <property type="match status" value="1"/>
</dbReference>
<dbReference type="InterPro" id="IPR016099">
    <property type="entry name" value="Prismane-like_a/b-sand"/>
</dbReference>
<dbReference type="GO" id="GO:0006084">
    <property type="term" value="P:acetyl-CoA metabolic process"/>
    <property type="evidence" value="ECO:0007669"/>
    <property type="project" value="InterPro"/>
</dbReference>
<dbReference type="Pfam" id="PF18537">
    <property type="entry name" value="CODH_A_N"/>
    <property type="match status" value="1"/>
</dbReference>
<dbReference type="AlphaFoldDB" id="A0A7C4MQI1"/>
<evidence type="ECO:0000256" key="4">
    <source>
        <dbReference type="ARBA" id="ARBA00022723"/>
    </source>
</evidence>
<accession>A0A7C4MQI1</accession>
<feature type="domain" description="Carbon monoxide dehydrogenase subunit alpha ,N-terminal" evidence="7">
    <location>
        <begin position="21"/>
        <end position="110"/>
    </location>
</feature>
<dbReference type="InterPro" id="IPR045822">
    <property type="entry name" value="ACS_CODH_B_C"/>
</dbReference>
<dbReference type="Gene3D" id="3.40.1470.10">
    <property type="entry name" value="Bifunctional carbon monoxide dehydrogenase/acetyl-coa synthase(codh/acs), Chain M, domain 5"/>
    <property type="match status" value="1"/>
</dbReference>
<dbReference type="GO" id="GO:0046872">
    <property type="term" value="F:metal ion binding"/>
    <property type="evidence" value="ECO:0007669"/>
    <property type="project" value="UniProtKB-KW"/>
</dbReference>
<reference evidence="9" key="1">
    <citation type="journal article" date="2020" name="mSystems">
        <title>Genome- and Community-Level Interaction Insights into Carbon Utilization and Element Cycling Functions of Hydrothermarchaeota in Hydrothermal Sediment.</title>
        <authorList>
            <person name="Zhou Z."/>
            <person name="Liu Y."/>
            <person name="Xu W."/>
            <person name="Pan J."/>
            <person name="Luo Z.H."/>
            <person name="Li M."/>
        </authorList>
    </citation>
    <scope>NUCLEOTIDE SEQUENCE [LARGE SCALE GENOMIC DNA]</scope>
    <source>
        <strain evidence="9">SpSt-477</strain>
    </source>
</reference>
<keyword evidence="6" id="KW-0411">Iron-sulfur</keyword>
<dbReference type="PANTHER" id="PTHR42281">
    <property type="match status" value="1"/>
</dbReference>
<proteinExistence type="predicted"/>
<dbReference type="NCBIfam" id="NF007078">
    <property type="entry name" value="PRK09529.1"/>
    <property type="match status" value="1"/>
</dbReference>
<sequence length="738" mass="81135">MSRLVAFAAIQGAYNIVSKVEGKYKKALATYNADTKVGFPNTAYYLPVIYSLLGIKVETLEDMKKPLEFARGLLPPHVKGSHHLPYLGPLLDAGMAALFAFEIEEALRYLEQPDFYHTSEEIDEAAGKIWLGAAEDTVFRKRGVEFVDGSAPGFAAIVGAAPTPEIAKMIVEEYQKRSLYIFLAANQNGTTVAEQLLQAGVQIGWNTRIVPFGPDISSAIFALGFANRAAMAFGGIKPGDYRKMLLYNKNRIFAFVNALGDVNAEWAAAAAGCVNWGFPTLADTDIPEILPTGICTYEHVVANVKHEEMVQRSVEVRGLKVTVSKIDIPCSFGPAYEGERVRGADLYCQCGGGKTQCTELVKMAEMNEIEDGKVTVVGPDIKDVPAGGSFPLGIYVQIAGREFQTDFEPILERQIHHLINYIQGVMHIGQRDISWIRISKAAVEKGFSLKDIGVVLHAKFHQDFQKIVDKVQVTLFTNQDDVDKLTARARAEYKMRDERVEKMTDEDVETYYSCTLCQSFAPTHVCTVSPERTGLCGAYNWMDCKASYEINPTGPNQPIQKGECVDPKLGQWVGVNEFVKKASRGAIDHYNFYSLVVDPMTTCGCCECIAATLPTCNGVMTVHRDYTGETPCGMKFTTLAGVMGGGAQSPGFVGHSKYNITQRKFIAGDGGLLRMVWMPKSLKEEIRERLLKRGEELGYPNLVDMIADETVGTTEEEILPFLQKVGHPALSMPPIIGG</sequence>
<organism evidence="9">
    <name type="scientific">Desulfatirhabdium butyrativorans</name>
    <dbReference type="NCBI Taxonomy" id="340467"/>
    <lineage>
        <taxon>Bacteria</taxon>
        <taxon>Pseudomonadati</taxon>
        <taxon>Thermodesulfobacteriota</taxon>
        <taxon>Desulfobacteria</taxon>
        <taxon>Desulfobacterales</taxon>
        <taxon>Desulfatirhabdiaceae</taxon>
        <taxon>Desulfatirhabdium</taxon>
    </lineage>
</organism>
<name>A0A7C4MQI1_9BACT</name>
<keyword evidence="2" id="KW-0533">Nickel</keyword>
<dbReference type="InterPro" id="IPR038571">
    <property type="entry name" value="CO_DH/Ac-CoA_synth_bsu_3_sf"/>
</dbReference>
<evidence type="ECO:0000259" key="8">
    <source>
        <dbReference type="Pfam" id="PF19436"/>
    </source>
</evidence>
<dbReference type="Gene3D" id="1.10.8.190">
    <property type="entry name" value="Carbon monoxide dehydrogenase alpha subunit. Chain M, domain 1"/>
    <property type="match status" value="1"/>
</dbReference>
<feature type="domain" description="CO dehydrogenase/acetyl-CoA synthase complex beta subunit C-terminal" evidence="8">
    <location>
        <begin position="493"/>
        <end position="736"/>
    </location>
</feature>
<dbReference type="Gene3D" id="3.40.50.2030">
    <property type="match status" value="1"/>
</dbReference>
<evidence type="ECO:0000256" key="6">
    <source>
        <dbReference type="ARBA" id="ARBA00023014"/>
    </source>
</evidence>
<evidence type="ECO:0000256" key="2">
    <source>
        <dbReference type="ARBA" id="ARBA00022596"/>
    </source>
</evidence>
<dbReference type="NCBIfam" id="NF040764">
    <property type="entry name" value="CODH_ACS_al_bet"/>
    <property type="match status" value="1"/>
</dbReference>
<dbReference type="Gene3D" id="3.40.970.20">
    <property type="entry name" value="Carbon monoxide dehydrogenase alpha subunit. Chain D, domain 4"/>
    <property type="match status" value="1"/>
</dbReference>
<dbReference type="GO" id="GO:0043885">
    <property type="term" value="F:anaerobic carbon-monoxide dehydrogenase activity"/>
    <property type="evidence" value="ECO:0007669"/>
    <property type="project" value="InterPro"/>
</dbReference>
<dbReference type="Pfam" id="PF03598">
    <property type="entry name" value="CdhC"/>
    <property type="match status" value="1"/>
</dbReference>
<dbReference type="InterPro" id="IPR004461">
    <property type="entry name" value="CO_DH/Ac-CoA_synth_bsu"/>
</dbReference>
<keyword evidence="4" id="KW-0479">Metal-binding</keyword>
<dbReference type="Gene3D" id="3.30.1650.10">
    <property type="entry name" value="Bifunctional carbon monoxide dehydrogenase/acetyl-coa synthase(codh/acs), Chain M, domain 3"/>
    <property type="match status" value="1"/>
</dbReference>
<dbReference type="EMBL" id="DSUH01000169">
    <property type="protein sequence ID" value="HGU32625.1"/>
    <property type="molecule type" value="Genomic_DNA"/>
</dbReference>
<dbReference type="GO" id="GO:0051536">
    <property type="term" value="F:iron-sulfur cluster binding"/>
    <property type="evidence" value="ECO:0007669"/>
    <property type="project" value="UniProtKB-KW"/>
</dbReference>
<dbReference type="PANTHER" id="PTHR42281:SF1">
    <property type="entry name" value="ACETYL-COA DECARBONYLASE_SYNTHASE COMPLEX SUBUNIT BETA 1"/>
    <property type="match status" value="1"/>
</dbReference>
<dbReference type="GO" id="GO:0043884">
    <property type="term" value="F:CO-methylating acetyl-CoA synthase activity"/>
    <property type="evidence" value="ECO:0007669"/>
    <property type="project" value="UniProtKB-EC"/>
</dbReference>
<evidence type="ECO:0000313" key="9">
    <source>
        <dbReference type="EMBL" id="HGU32625.1"/>
    </source>
</evidence>